<feature type="non-terminal residue" evidence="1">
    <location>
        <position position="43"/>
    </location>
</feature>
<name>A0A382LSG8_9ZZZZ</name>
<sequence>MFDVFKKKSKASSEVFFQEHRYFLAKNLLTPELLEHIQISWNA</sequence>
<accession>A0A382LSG8</accession>
<gene>
    <name evidence="1" type="ORF">METZ01_LOCUS291101</name>
</gene>
<organism evidence="1">
    <name type="scientific">marine metagenome</name>
    <dbReference type="NCBI Taxonomy" id="408172"/>
    <lineage>
        <taxon>unclassified sequences</taxon>
        <taxon>metagenomes</taxon>
        <taxon>ecological metagenomes</taxon>
    </lineage>
</organism>
<proteinExistence type="predicted"/>
<evidence type="ECO:0000313" key="1">
    <source>
        <dbReference type="EMBL" id="SVC38247.1"/>
    </source>
</evidence>
<protein>
    <submittedName>
        <fullName evidence="1">Uncharacterized protein</fullName>
    </submittedName>
</protein>
<dbReference type="AlphaFoldDB" id="A0A382LSG8"/>
<reference evidence="1" key="1">
    <citation type="submission" date="2018-05" db="EMBL/GenBank/DDBJ databases">
        <authorList>
            <person name="Lanie J.A."/>
            <person name="Ng W.-L."/>
            <person name="Kazmierczak K.M."/>
            <person name="Andrzejewski T.M."/>
            <person name="Davidsen T.M."/>
            <person name="Wayne K.J."/>
            <person name="Tettelin H."/>
            <person name="Glass J.I."/>
            <person name="Rusch D."/>
            <person name="Podicherti R."/>
            <person name="Tsui H.-C.T."/>
            <person name="Winkler M.E."/>
        </authorList>
    </citation>
    <scope>NUCLEOTIDE SEQUENCE</scope>
</reference>
<dbReference type="EMBL" id="UINC01088220">
    <property type="protein sequence ID" value="SVC38247.1"/>
    <property type="molecule type" value="Genomic_DNA"/>
</dbReference>